<keyword evidence="2" id="KW-1185">Reference proteome</keyword>
<feature type="region of interest" description="Disordered" evidence="1">
    <location>
        <begin position="345"/>
        <end position="380"/>
    </location>
</feature>
<dbReference type="GO" id="GO:0003714">
    <property type="term" value="F:transcription corepressor activity"/>
    <property type="evidence" value="ECO:0007669"/>
    <property type="project" value="InterPro"/>
</dbReference>
<gene>
    <name evidence="3" type="primary">LOC110409606</name>
</gene>
<dbReference type="GeneID" id="110409606"/>
<protein>
    <submittedName>
        <fullName evidence="3">Protein SCAI</fullName>
    </submittedName>
</protein>
<dbReference type="AlphaFoldDB" id="A0A6J0ZIG0"/>
<evidence type="ECO:0000256" key="1">
    <source>
        <dbReference type="SAM" id="MobiDB-lite"/>
    </source>
</evidence>
<dbReference type="RefSeq" id="XP_021274683.1">
    <property type="nucleotide sequence ID" value="XM_021419008.1"/>
</dbReference>
<dbReference type="GO" id="GO:0006351">
    <property type="term" value="P:DNA-templated transcription"/>
    <property type="evidence" value="ECO:0007669"/>
    <property type="project" value="InterPro"/>
</dbReference>
<proteinExistence type="predicted"/>
<evidence type="ECO:0000313" key="2">
    <source>
        <dbReference type="Proteomes" id="UP000504621"/>
    </source>
</evidence>
<dbReference type="Proteomes" id="UP000504621">
    <property type="component" value="Unplaced"/>
</dbReference>
<feature type="compositionally biased region" description="Polar residues" evidence="1">
    <location>
        <begin position="362"/>
        <end position="379"/>
    </location>
</feature>
<evidence type="ECO:0000313" key="3">
    <source>
        <dbReference type="RefSeq" id="XP_021274683.1"/>
    </source>
</evidence>
<dbReference type="OrthoDB" id="525027at2759"/>
<organism evidence="2 3">
    <name type="scientific">Herrania umbratica</name>
    <dbReference type="NCBI Taxonomy" id="108875"/>
    <lineage>
        <taxon>Eukaryota</taxon>
        <taxon>Viridiplantae</taxon>
        <taxon>Streptophyta</taxon>
        <taxon>Embryophyta</taxon>
        <taxon>Tracheophyta</taxon>
        <taxon>Spermatophyta</taxon>
        <taxon>Magnoliopsida</taxon>
        <taxon>eudicotyledons</taxon>
        <taxon>Gunneridae</taxon>
        <taxon>Pentapetalae</taxon>
        <taxon>rosids</taxon>
        <taxon>malvids</taxon>
        <taxon>Malvales</taxon>
        <taxon>Malvaceae</taxon>
        <taxon>Byttnerioideae</taxon>
        <taxon>Herrania</taxon>
    </lineage>
</organism>
<dbReference type="PANTHER" id="PTHR21243">
    <property type="entry name" value="PROTEIN SCAI"/>
    <property type="match status" value="1"/>
</dbReference>
<name>A0A6J0ZIG0_9ROSI</name>
<reference evidence="3" key="1">
    <citation type="submission" date="2025-08" db="UniProtKB">
        <authorList>
            <consortium name="RefSeq"/>
        </authorList>
    </citation>
    <scope>IDENTIFICATION</scope>
    <source>
        <tissue evidence="3">Leaf</tissue>
    </source>
</reference>
<accession>A0A6J0ZIG0</accession>
<sequence length="602" mass="68556">MAEEDEVVSKTFRALVENADRKFARVRDFPSYGRAHGQHYFQKVFKAYMRLWKYQQEHRTELVKAGLNRWEIGEIAGRIGQLYFGQYMRTSEARFLLEAYIFYEAILKRKYFEGCKVRDLGVRFKELRFYARFLLVSLILNRTEMVKVIVEKLRALVDDCKANFRETNFKEWKLLVQEIVRFMNVDTTFTITSARPFRYCAMFDRHPSSVPYVARFHAKKVLKFRDAILMSYHRNEVKFAELTLDAYRMLQCLEWEPSGSFYQKHPAEPKENGVAVDYSGASGLIDMNLAAEMTDPSLPPNPRKAILYRPSVTHLIAAMATICEELPPESIMLVYLSASGKPGHITASPVENSGRSRRTTKSKLASHNSLELNKSTPESHINGKKGSCDFYEDYLWLGPQSNGGSSNLYPGDIIPFTRRPLFLIIDSDSSHAFKVLHGAERGEKAALLLSPLRPMFKDPSSADIIQNGSQFTFFLTSPLQAFCQMVGFSLSDSDVEVFTSAENILSTAFSKWEVILCKSPSLDLVWAQVLSDPFLRRLIVRFIFCRAVLSAFCPPEGSDQYLPVCLPQLPNSLSPKSDVVQSSVGHLADHLKVADCFHFDGM</sequence>
<dbReference type="Pfam" id="PF12070">
    <property type="entry name" value="SCAI"/>
    <property type="match status" value="1"/>
</dbReference>
<dbReference type="InterPro" id="IPR022709">
    <property type="entry name" value="SCAI"/>
</dbReference>